<keyword evidence="2 4" id="KW-0442">Lipid degradation</keyword>
<comment type="caution">
    <text evidence="6">The sequence shown here is derived from an EMBL/GenBank/DDBJ whole genome shotgun (WGS) entry which is preliminary data.</text>
</comment>
<evidence type="ECO:0000256" key="2">
    <source>
        <dbReference type="ARBA" id="ARBA00022963"/>
    </source>
</evidence>
<dbReference type="SUPFAM" id="SSF52151">
    <property type="entry name" value="FabD/lysophospholipase-like"/>
    <property type="match status" value="1"/>
</dbReference>
<evidence type="ECO:0000313" key="7">
    <source>
        <dbReference type="Proteomes" id="UP001375240"/>
    </source>
</evidence>
<dbReference type="GO" id="GO:0019369">
    <property type="term" value="P:arachidonate metabolic process"/>
    <property type="evidence" value="ECO:0007669"/>
    <property type="project" value="TreeGrafter"/>
</dbReference>
<dbReference type="PROSITE" id="PS51635">
    <property type="entry name" value="PNPLA"/>
    <property type="match status" value="1"/>
</dbReference>
<dbReference type="GO" id="GO:0016020">
    <property type="term" value="C:membrane"/>
    <property type="evidence" value="ECO:0007669"/>
    <property type="project" value="TreeGrafter"/>
</dbReference>
<feature type="short sequence motif" description="GXGXXG" evidence="4">
    <location>
        <begin position="250"/>
        <end position="255"/>
    </location>
</feature>
<name>A0AAV9VAS3_9PEZI</name>
<evidence type="ECO:0000313" key="6">
    <source>
        <dbReference type="EMBL" id="KAK6359101.1"/>
    </source>
</evidence>
<gene>
    <name evidence="6" type="ORF">TWF696_000268</name>
</gene>
<evidence type="ECO:0000256" key="1">
    <source>
        <dbReference type="ARBA" id="ARBA00022801"/>
    </source>
</evidence>
<dbReference type="Proteomes" id="UP001375240">
    <property type="component" value="Unassembled WGS sequence"/>
</dbReference>
<dbReference type="InterPro" id="IPR002641">
    <property type="entry name" value="PNPLA_dom"/>
</dbReference>
<dbReference type="AlphaFoldDB" id="A0AAV9VAS3"/>
<dbReference type="InterPro" id="IPR016035">
    <property type="entry name" value="Acyl_Trfase/lysoPLipase"/>
</dbReference>
<feature type="short sequence motif" description="GXSXG" evidence="4">
    <location>
        <begin position="284"/>
        <end position="288"/>
    </location>
</feature>
<proteinExistence type="predicted"/>
<dbReference type="EMBL" id="JAVHNQ010000001">
    <property type="protein sequence ID" value="KAK6359101.1"/>
    <property type="molecule type" value="Genomic_DNA"/>
</dbReference>
<sequence length="595" mass="66762">MAALQRPRLADVSLDSIESLPSLTGLKSAETKPGVFTASSREETFSEPNTENPTVVNTEVWFKSPVLHDDVIRRLNSIQLYAESHDQGFCDNEDLGNWTWFELGIYENEGARFPRTKDGITLIWRSHYNYFNSKEYGWCEGEKFDGQHDLIRCLEDGNVIAVRLCTRFQGWELYARNGFLVFDIGSKAHNRTQPEFGPIRETITTIQDFIQEVNVQNDSPFVPSIPTGVFHADQQTSRHERPLRVLSLDGGGVRGLMSLKLLKTVFEKAGVTEKPCEVFDMIGGTSTGGLIAIMLGRLEMTIDECINKYMAVMGEVFPEGWWSKNGRMVAKGEFYDEKPLENAIRKIVGERLGDPEAKLLDTEGKNKCKIFVMAVREDKANNRGPVFLRSYVNDTEVPEFPDIKVWEAARATSAAPAYFKAFAVDKYKLVDGGLGANNPLGWLWTETLGIFGPARHTACFLSIGTGMQPNVTLPRPGEVLKTFETEGAFASIATNTEIIHVLFRTLINAFAPKPTGKKYWRLNIGKKIAEYDEVQKGGWFSKDTIVHHSEDWAKIGDLDDVKALKGLEDMMMEYIADNQTLFEECAASLATSLQE</sequence>
<dbReference type="GO" id="GO:0047499">
    <property type="term" value="F:calcium-independent phospholipase A2 activity"/>
    <property type="evidence" value="ECO:0007669"/>
    <property type="project" value="TreeGrafter"/>
</dbReference>
<dbReference type="GO" id="GO:0046486">
    <property type="term" value="P:glycerolipid metabolic process"/>
    <property type="evidence" value="ECO:0007669"/>
    <property type="project" value="UniProtKB-ARBA"/>
</dbReference>
<dbReference type="PANTHER" id="PTHR24185:SF1">
    <property type="entry name" value="CALCIUM-INDEPENDENT PHOSPHOLIPASE A2-GAMMA"/>
    <property type="match status" value="1"/>
</dbReference>
<keyword evidence="7" id="KW-1185">Reference proteome</keyword>
<accession>A0AAV9VAS3</accession>
<feature type="active site" description="Nucleophile" evidence="4">
    <location>
        <position position="286"/>
    </location>
</feature>
<evidence type="ECO:0000256" key="3">
    <source>
        <dbReference type="ARBA" id="ARBA00023098"/>
    </source>
</evidence>
<dbReference type="PANTHER" id="PTHR24185">
    <property type="entry name" value="CALCIUM-INDEPENDENT PHOSPHOLIPASE A2-GAMMA"/>
    <property type="match status" value="1"/>
</dbReference>
<feature type="domain" description="PNPLA" evidence="5">
    <location>
        <begin position="246"/>
        <end position="444"/>
    </location>
</feature>
<feature type="short sequence motif" description="DGA/G" evidence="4">
    <location>
        <begin position="431"/>
        <end position="433"/>
    </location>
</feature>
<reference evidence="6 7" key="1">
    <citation type="submission" date="2019-10" db="EMBL/GenBank/DDBJ databases">
        <authorList>
            <person name="Palmer J.M."/>
        </authorList>
    </citation>
    <scope>NUCLEOTIDE SEQUENCE [LARGE SCALE GENOMIC DNA]</scope>
    <source>
        <strain evidence="6 7">TWF696</strain>
    </source>
</reference>
<protein>
    <recommendedName>
        <fullName evidence="5">PNPLA domain-containing protein</fullName>
    </recommendedName>
</protein>
<dbReference type="Pfam" id="PF01734">
    <property type="entry name" value="Patatin"/>
    <property type="match status" value="1"/>
</dbReference>
<organism evidence="6 7">
    <name type="scientific">Orbilia brochopaga</name>
    <dbReference type="NCBI Taxonomy" id="3140254"/>
    <lineage>
        <taxon>Eukaryota</taxon>
        <taxon>Fungi</taxon>
        <taxon>Dikarya</taxon>
        <taxon>Ascomycota</taxon>
        <taxon>Pezizomycotina</taxon>
        <taxon>Orbiliomycetes</taxon>
        <taxon>Orbiliales</taxon>
        <taxon>Orbiliaceae</taxon>
        <taxon>Orbilia</taxon>
    </lineage>
</organism>
<evidence type="ECO:0000256" key="4">
    <source>
        <dbReference type="PROSITE-ProRule" id="PRU01161"/>
    </source>
</evidence>
<keyword evidence="1 4" id="KW-0378">Hydrolase</keyword>
<keyword evidence="3 4" id="KW-0443">Lipid metabolism</keyword>
<dbReference type="GO" id="GO:0016042">
    <property type="term" value="P:lipid catabolic process"/>
    <property type="evidence" value="ECO:0007669"/>
    <property type="project" value="UniProtKB-UniRule"/>
</dbReference>
<evidence type="ECO:0000259" key="5">
    <source>
        <dbReference type="PROSITE" id="PS51635"/>
    </source>
</evidence>
<dbReference type="Gene3D" id="3.40.1090.10">
    <property type="entry name" value="Cytosolic phospholipase A2 catalytic domain"/>
    <property type="match status" value="1"/>
</dbReference>
<feature type="active site" description="Proton acceptor" evidence="4">
    <location>
        <position position="431"/>
    </location>
</feature>